<name>A0AAV7N394_PLEWA</name>
<sequence>MLIRPSTMNAASSEGIIKYYNSNLGVLDDHYIDDEEILSVMDLGNRQKPNHTVVSSPTNPQGLEKIQDSDGSLFWDAMVRTLTTLSQASVMQADKLNIQINILQSLAELVKNINTRIDKLYD</sequence>
<organism evidence="1 2">
    <name type="scientific">Pleurodeles waltl</name>
    <name type="common">Iberian ribbed newt</name>
    <dbReference type="NCBI Taxonomy" id="8319"/>
    <lineage>
        <taxon>Eukaryota</taxon>
        <taxon>Metazoa</taxon>
        <taxon>Chordata</taxon>
        <taxon>Craniata</taxon>
        <taxon>Vertebrata</taxon>
        <taxon>Euteleostomi</taxon>
        <taxon>Amphibia</taxon>
        <taxon>Batrachia</taxon>
        <taxon>Caudata</taxon>
        <taxon>Salamandroidea</taxon>
        <taxon>Salamandridae</taxon>
        <taxon>Pleurodelinae</taxon>
        <taxon>Pleurodeles</taxon>
    </lineage>
</organism>
<dbReference type="EMBL" id="JANPWB010000013">
    <property type="protein sequence ID" value="KAJ1110472.1"/>
    <property type="molecule type" value="Genomic_DNA"/>
</dbReference>
<keyword evidence="2" id="KW-1185">Reference proteome</keyword>
<comment type="caution">
    <text evidence="1">The sequence shown here is derived from an EMBL/GenBank/DDBJ whole genome shotgun (WGS) entry which is preliminary data.</text>
</comment>
<dbReference type="AlphaFoldDB" id="A0AAV7N394"/>
<reference evidence="1" key="1">
    <citation type="journal article" date="2022" name="bioRxiv">
        <title>Sequencing and chromosome-scale assembly of the giantPleurodeles waltlgenome.</title>
        <authorList>
            <person name="Brown T."/>
            <person name="Elewa A."/>
            <person name="Iarovenko S."/>
            <person name="Subramanian E."/>
            <person name="Araus A.J."/>
            <person name="Petzold A."/>
            <person name="Susuki M."/>
            <person name="Suzuki K.-i.T."/>
            <person name="Hayashi T."/>
            <person name="Toyoda A."/>
            <person name="Oliveira C."/>
            <person name="Osipova E."/>
            <person name="Leigh N.D."/>
            <person name="Simon A."/>
            <person name="Yun M.H."/>
        </authorList>
    </citation>
    <scope>NUCLEOTIDE SEQUENCE</scope>
    <source>
        <strain evidence="1">20211129_DDA</strain>
        <tissue evidence="1">Liver</tissue>
    </source>
</reference>
<evidence type="ECO:0000313" key="2">
    <source>
        <dbReference type="Proteomes" id="UP001066276"/>
    </source>
</evidence>
<evidence type="ECO:0000313" key="1">
    <source>
        <dbReference type="EMBL" id="KAJ1110472.1"/>
    </source>
</evidence>
<gene>
    <name evidence="1" type="ORF">NDU88_007823</name>
</gene>
<protein>
    <submittedName>
        <fullName evidence="1">Uncharacterized protein</fullName>
    </submittedName>
</protein>
<dbReference type="Proteomes" id="UP001066276">
    <property type="component" value="Chromosome 9"/>
</dbReference>
<accession>A0AAV7N394</accession>
<proteinExistence type="predicted"/>